<dbReference type="GO" id="GO:0005634">
    <property type="term" value="C:nucleus"/>
    <property type="evidence" value="ECO:0007669"/>
    <property type="project" value="UniProtKB-SubCell"/>
</dbReference>
<dbReference type="CTD" id="125061"/>
<dbReference type="PANTHER" id="PTHR48081:SF33">
    <property type="entry name" value="KYNURENINE FORMAMIDASE"/>
    <property type="match status" value="1"/>
</dbReference>
<evidence type="ECO:0000313" key="6">
    <source>
        <dbReference type="RefSeq" id="XP_012826969.1"/>
    </source>
</evidence>
<dbReference type="InterPro" id="IPR049492">
    <property type="entry name" value="BD-FAE-like_dom"/>
</dbReference>
<dbReference type="GO" id="GO:0019441">
    <property type="term" value="P:L-tryptophan catabolic process to kynurenine"/>
    <property type="evidence" value="ECO:0007669"/>
    <property type="project" value="UniProtKB-UniRule"/>
</dbReference>
<feature type="active site" evidence="3">
    <location>
        <position position="237"/>
    </location>
</feature>
<dbReference type="Xenbase" id="XB-GENE-5885603">
    <property type="gene designation" value="afmid"/>
</dbReference>
<dbReference type="OrthoDB" id="433474at2759"/>
<comment type="pathway">
    <text evidence="3">Amino-acid degradation; L-tryptophan degradation via kynurenine pathway; L-kynurenine from L-tryptophan: step 2/2.</text>
</comment>
<dbReference type="PANTHER" id="PTHR48081">
    <property type="entry name" value="AB HYDROLASE SUPERFAMILY PROTEIN C4A8.06C"/>
    <property type="match status" value="1"/>
</dbReference>
<dbReference type="FunFam" id="3.40.50.1820:FF:000925">
    <property type="entry name" value="Kynurenine formamidase"/>
    <property type="match status" value="1"/>
</dbReference>
<sequence length="296" mass="33814">MEDTWRDLGREELEHQYSPSQWSPRMDKDAVIKAHVNKTTEGTRISRSLSKTMLNIQYGERESEKLDLYLPQVPSTSFPLLVYIHGGYWQFLSKEESGFMVPPLVLHGIGVMVMDYDIAPQGHMDLIVSQVRQSIAVTIQRYPQITGIYLCGHSAGAHLVAMTLCTKWSEYMVKPDIKGAVLVSGVYDLLPIIHTYVNDALKMSQTDAERNSPMRCLTQMESHIRTCQIAIVVAEHDSPEFHRQSQEYFQSLQAVGFSVTFTQIDGTDHFDVIEQLHDEKYVLTQMILEMIKKKQS</sequence>
<keyword evidence="2 3" id="KW-0823">Tryptophan catabolism</keyword>
<dbReference type="InterPro" id="IPR050300">
    <property type="entry name" value="GDXG_lipolytic_enzyme"/>
</dbReference>
<dbReference type="OMA" id="WAVAMPS"/>
<evidence type="ECO:0000256" key="3">
    <source>
        <dbReference type="HAMAP-Rule" id="MF_03014"/>
    </source>
</evidence>
<dbReference type="AGR" id="Xenbase:XB-GENE-5885603"/>
<dbReference type="GO" id="GO:0004061">
    <property type="term" value="F:arylformamidase activity"/>
    <property type="evidence" value="ECO:0000318"/>
    <property type="project" value="GO_Central"/>
</dbReference>
<evidence type="ECO:0000313" key="7">
    <source>
        <dbReference type="Xenbase" id="XB-GENE-5885603"/>
    </source>
</evidence>
<comment type="domain">
    <text evidence="3">The main chain amide nitrogen atoms of the second glycine and its adjacent residue in the HGGXW motif define the oxyanion hole, and stabilize the oxyanion that forms during the nucleophilic attack by the catalytic serine during substrate cleavage.</text>
</comment>
<dbReference type="InterPro" id="IPR029058">
    <property type="entry name" value="AB_hydrolase_fold"/>
</dbReference>
<feature type="active site" description="Nucleophile" evidence="3">
    <location>
        <position position="154"/>
    </location>
</feature>
<feature type="active site" evidence="3">
    <location>
        <position position="269"/>
    </location>
</feature>
<evidence type="ECO:0000256" key="1">
    <source>
        <dbReference type="ARBA" id="ARBA00022801"/>
    </source>
</evidence>
<dbReference type="GO" id="GO:0005829">
    <property type="term" value="C:cytosol"/>
    <property type="evidence" value="ECO:0007669"/>
    <property type="project" value="UniProtKB-SubCell"/>
</dbReference>
<feature type="short sequence motif" description="HGGXW" evidence="3">
    <location>
        <begin position="85"/>
        <end position="89"/>
    </location>
</feature>
<comment type="function">
    <text evidence="3">Catalyzes the hydrolysis of N-formyl-L-kynurenine to L-kynurenine, the second step in the kynurenine pathway of tryptophan degradation. Kynurenine may be further oxidized to nicotinic acid, NAD(H) and NADP(H). Required for elimination of toxic metabolites.</text>
</comment>
<evidence type="ECO:0000259" key="4">
    <source>
        <dbReference type="Pfam" id="PF20434"/>
    </source>
</evidence>
<evidence type="ECO:0000313" key="5">
    <source>
        <dbReference type="Proteomes" id="UP000008143"/>
    </source>
</evidence>
<comment type="similarity">
    <text evidence="3">Belongs to the kynurenine formamidase family.</text>
</comment>
<dbReference type="HAMAP" id="MF_03014">
    <property type="entry name" value="KFase"/>
    <property type="match status" value="1"/>
</dbReference>
<keyword evidence="3" id="KW-0539">Nucleus</keyword>
<dbReference type="GeneID" id="100127853"/>
<keyword evidence="1 3" id="KW-0378">Hydrolase</keyword>
<feature type="domain" description="BD-FAE-like" evidence="4">
    <location>
        <begin position="66"/>
        <end position="168"/>
    </location>
</feature>
<dbReference type="GO" id="GO:0034354">
    <property type="term" value="P:'de novo' NAD+ biosynthetic process from L-tryptophan"/>
    <property type="evidence" value="ECO:0007669"/>
    <property type="project" value="UniProtKB-UniRule"/>
</dbReference>
<keyword evidence="5" id="KW-1185">Reference proteome</keyword>
<dbReference type="Gene3D" id="3.40.50.1820">
    <property type="entry name" value="alpha/beta hydrolase"/>
    <property type="match status" value="1"/>
</dbReference>
<accession>A0A8J0SWP4</accession>
<comment type="catalytic activity">
    <reaction evidence="3">
        <text>N-formyl-L-kynurenine + H2O = L-kynurenine + formate + H(+)</text>
        <dbReference type="Rhea" id="RHEA:13009"/>
        <dbReference type="ChEBI" id="CHEBI:15377"/>
        <dbReference type="ChEBI" id="CHEBI:15378"/>
        <dbReference type="ChEBI" id="CHEBI:15740"/>
        <dbReference type="ChEBI" id="CHEBI:57959"/>
        <dbReference type="ChEBI" id="CHEBI:58629"/>
        <dbReference type="EC" id="3.5.1.9"/>
    </reaction>
</comment>
<organism evidence="5 6">
    <name type="scientific">Xenopus tropicalis</name>
    <name type="common">Western clawed frog</name>
    <name type="synonym">Silurana tropicalis</name>
    <dbReference type="NCBI Taxonomy" id="8364"/>
    <lineage>
        <taxon>Eukaryota</taxon>
        <taxon>Metazoa</taxon>
        <taxon>Chordata</taxon>
        <taxon>Craniata</taxon>
        <taxon>Vertebrata</taxon>
        <taxon>Euteleostomi</taxon>
        <taxon>Amphibia</taxon>
        <taxon>Batrachia</taxon>
        <taxon>Anura</taxon>
        <taxon>Pipoidea</taxon>
        <taxon>Pipidae</taxon>
        <taxon>Xenopodinae</taxon>
        <taxon>Xenopus</taxon>
        <taxon>Silurana</taxon>
    </lineage>
</organism>
<dbReference type="SUPFAM" id="SSF53474">
    <property type="entry name" value="alpha/beta-Hydrolases"/>
    <property type="match status" value="1"/>
</dbReference>
<evidence type="ECO:0000256" key="2">
    <source>
        <dbReference type="ARBA" id="ARBA00023079"/>
    </source>
</evidence>
<gene>
    <name evidence="6 7" type="primary">afmid</name>
    <name evidence="3" type="synonym">AFMID</name>
</gene>
<dbReference type="InterPro" id="IPR027519">
    <property type="entry name" value="KFase_ver/fungi-typ"/>
</dbReference>
<proteinExistence type="inferred from homology"/>
<keyword evidence="3" id="KW-0963">Cytoplasm</keyword>
<dbReference type="RefSeq" id="XP_012826969.1">
    <property type="nucleotide sequence ID" value="XM_012971515.3"/>
</dbReference>
<dbReference type="EC" id="3.5.1.9" evidence="3"/>
<comment type="subcellular location">
    <subcellularLocation>
        <location evidence="3">Cytoplasm</location>
        <location evidence="3">Cytosol</location>
    </subcellularLocation>
    <subcellularLocation>
        <location evidence="3">Nucleus</location>
    </subcellularLocation>
</comment>
<dbReference type="AlphaFoldDB" id="A0A8J0SWP4"/>
<comment type="subunit">
    <text evidence="3">Homodimer.</text>
</comment>
<name>A0A8J0SWP4_XENTR</name>
<dbReference type="Proteomes" id="UP000008143">
    <property type="component" value="Chromosome 10"/>
</dbReference>
<reference evidence="6" key="1">
    <citation type="submission" date="2025-08" db="UniProtKB">
        <authorList>
            <consortium name="RefSeq"/>
        </authorList>
    </citation>
    <scope>IDENTIFICATION</scope>
    <source>
        <strain evidence="6">Nigerian</strain>
        <tissue evidence="6">Liver and blood</tissue>
    </source>
</reference>
<dbReference type="UniPathway" id="UPA00333">
    <property type="reaction ID" value="UER00454"/>
</dbReference>
<dbReference type="Pfam" id="PF20434">
    <property type="entry name" value="BD-FAE"/>
    <property type="match status" value="1"/>
</dbReference>
<protein>
    <recommendedName>
        <fullName evidence="3">Kynurenine formamidase</fullName>
        <shortName evidence="3">KFA</shortName>
        <shortName evidence="3">KFase</shortName>
        <ecNumber evidence="3">3.5.1.9</ecNumber>
    </recommendedName>
    <alternativeName>
        <fullName evidence="3">Arylformamidase</fullName>
    </alternativeName>
    <alternativeName>
        <fullName evidence="3">N-formylkynurenine formamidase</fullName>
        <shortName evidence="3">FKF</shortName>
    </alternativeName>
</protein>